<sequence>MSDEAAEVKRGPGRPRKPRPELQPVQRESLTVNINDIAHDMADRSRASARYMINHDPDFPPAFKLNGQDHWLREDWLAYLRRKAQQAREAKEAQANKRARAA</sequence>
<name>A0ACB5R4Q0_9BURK</name>
<evidence type="ECO:0000313" key="2">
    <source>
        <dbReference type="Proteomes" id="UP001055013"/>
    </source>
</evidence>
<reference evidence="1" key="1">
    <citation type="submission" date="2021-09" db="EMBL/GenBank/DDBJ databases">
        <title>Isolation and characterization of 3-chlorobenzoate degrading bacteria from soils in Shizuoka.</title>
        <authorList>
            <person name="Ifat A."/>
            <person name="Ogawa N."/>
            <person name="Kimbara K."/>
            <person name="Moriuchi R."/>
            <person name="Dohra H."/>
            <person name="Shintani M."/>
        </authorList>
    </citation>
    <scope>NUCLEOTIDE SEQUENCE</scope>
    <source>
        <strain evidence="1">19CS2-2</strain>
    </source>
</reference>
<evidence type="ECO:0000313" key="1">
    <source>
        <dbReference type="EMBL" id="GJH22243.1"/>
    </source>
</evidence>
<accession>A0ACB5R4Q0</accession>
<protein>
    <submittedName>
        <fullName evidence="1">Uncharacterized protein</fullName>
    </submittedName>
</protein>
<comment type="caution">
    <text evidence="1">The sequence shown here is derived from an EMBL/GenBank/DDBJ whole genome shotgun (WGS) entry which is preliminary data.</text>
</comment>
<proteinExistence type="predicted"/>
<dbReference type="Proteomes" id="UP001055013">
    <property type="component" value="Unassembled WGS sequence"/>
</dbReference>
<organism evidence="1 2">
    <name type="scientific">Caballeronia novacaledonica</name>
    <dbReference type="NCBI Taxonomy" id="1544861"/>
    <lineage>
        <taxon>Bacteria</taxon>
        <taxon>Pseudomonadati</taxon>
        <taxon>Pseudomonadota</taxon>
        <taxon>Betaproteobacteria</taxon>
        <taxon>Burkholderiales</taxon>
        <taxon>Burkholderiaceae</taxon>
        <taxon>Caballeronia</taxon>
    </lineage>
</organism>
<dbReference type="EMBL" id="BPUR01000037">
    <property type="protein sequence ID" value="GJH22243.1"/>
    <property type="molecule type" value="Genomic_DNA"/>
</dbReference>
<gene>
    <name evidence="1" type="ORF">CBA19CS22_36895</name>
</gene>
<keyword evidence="2" id="KW-1185">Reference proteome</keyword>